<gene>
    <name evidence="2" type="ORF">D0809_05160</name>
    <name evidence="1" type="ORF">EV142_11155</name>
</gene>
<dbReference type="EMBL" id="QWDN01000002">
    <property type="protein sequence ID" value="TEB44590.1"/>
    <property type="molecule type" value="Genomic_DNA"/>
</dbReference>
<organism evidence="2 4">
    <name type="scientific">Flavobacterium circumlabens</name>
    <dbReference type="NCBI Taxonomy" id="2133765"/>
    <lineage>
        <taxon>Bacteria</taxon>
        <taxon>Pseudomonadati</taxon>
        <taxon>Bacteroidota</taxon>
        <taxon>Flavobacteriia</taxon>
        <taxon>Flavobacteriales</taxon>
        <taxon>Flavobacteriaceae</taxon>
        <taxon>Flavobacterium</taxon>
    </lineage>
</organism>
<evidence type="ECO:0000313" key="4">
    <source>
        <dbReference type="Proteomes" id="UP000298340"/>
    </source>
</evidence>
<dbReference type="RefSeq" id="WP_132037829.1">
    <property type="nucleotide sequence ID" value="NZ_QWDN01000002.1"/>
</dbReference>
<evidence type="ECO:0008006" key="5">
    <source>
        <dbReference type="Google" id="ProtNLM"/>
    </source>
</evidence>
<evidence type="ECO:0000313" key="2">
    <source>
        <dbReference type="EMBL" id="TEB44590.1"/>
    </source>
</evidence>
<protein>
    <recommendedName>
        <fullName evidence="5">Lipoprotein</fullName>
    </recommendedName>
</protein>
<reference evidence="1" key="3">
    <citation type="submission" date="2019-03" db="EMBL/GenBank/DDBJ databases">
        <authorList>
            <person name="Whitman W."/>
            <person name="Huntemann M."/>
            <person name="Clum A."/>
            <person name="Pillay M."/>
            <person name="Palaniappan K."/>
            <person name="Varghese N."/>
            <person name="Mikhailova N."/>
            <person name="Stamatis D."/>
            <person name="Reddy T."/>
            <person name="Daum C."/>
            <person name="Shapiro N."/>
            <person name="Ivanova N."/>
            <person name="Kyrpides N."/>
            <person name="Woyke T."/>
        </authorList>
    </citation>
    <scope>NUCLEOTIDE SEQUENCE</scope>
    <source>
        <strain evidence="1">P5626</strain>
    </source>
</reference>
<dbReference type="Proteomes" id="UP000298340">
    <property type="component" value="Unassembled WGS sequence"/>
</dbReference>
<evidence type="ECO:0000313" key="3">
    <source>
        <dbReference type="Proteomes" id="UP000295270"/>
    </source>
</evidence>
<reference evidence="2 4" key="2">
    <citation type="journal article" date="2018" name="Syst. Appl. Microbiol.">
        <title>Flavobacterium circumlabens sp. nov. and Flavobacterium cupreum sp. nov., two psychrotrophic species isolated from Antarctic environmental samples.</title>
        <authorList>
            <person name="Kralova S."/>
            <person name="Busse H.J."/>
            <person name="Svec P."/>
            <person name="Maslanova I."/>
            <person name="Stankova E."/>
            <person name="Bartak M."/>
            <person name="Sedlacek I."/>
        </authorList>
    </citation>
    <scope>NUCLEOTIDE SEQUENCE [LARGE SCALE GENOMIC DNA]</scope>
    <source>
        <strain evidence="2 4">CCM 8828</strain>
    </source>
</reference>
<reference evidence="1 3" key="1">
    <citation type="journal article" date="2015" name="Stand. Genomic Sci.">
        <title>Genomic Encyclopedia of Bacterial and Archaeal Type Strains, Phase III: the genomes of soil and plant-associated and newly described type strains.</title>
        <authorList>
            <person name="Whitman W.B."/>
            <person name="Woyke T."/>
            <person name="Klenk H.P."/>
            <person name="Zhou Y."/>
            <person name="Lilburn T.G."/>
            <person name="Beck B.J."/>
            <person name="De Vos P."/>
            <person name="Vandamme P."/>
            <person name="Eisen J.A."/>
            <person name="Garrity G."/>
            <person name="Hugenholtz P."/>
            <person name="Kyrpides N.C."/>
        </authorList>
    </citation>
    <scope>NUCLEOTIDE SEQUENCE [LARGE SCALE GENOMIC DNA]</scope>
    <source>
        <strain evidence="1 3">P5626</strain>
    </source>
</reference>
<dbReference type="Proteomes" id="UP000295270">
    <property type="component" value="Unassembled WGS sequence"/>
</dbReference>
<proteinExistence type="predicted"/>
<keyword evidence="3" id="KW-1185">Reference proteome</keyword>
<dbReference type="PROSITE" id="PS51257">
    <property type="entry name" value="PROKAR_LIPOPROTEIN"/>
    <property type="match status" value="1"/>
</dbReference>
<dbReference type="AlphaFoldDB" id="A0A4Y7UDQ2"/>
<sequence>MKKLLLFSIIIGLSFSCTKKVHQETTTVTKTEALQKDTVKEETKPEVAGGDADAHGCKGSAGYTWSVVKNECVRLFEIGTKLNHAEDGKTYSTVAYVIFEGDKAELFLDTQKEAIILERKSEGDSWVNSDLQLIPWKGYVLKKGDKIIYTGQ</sequence>
<comment type="caution">
    <text evidence="2">The sequence shown here is derived from an EMBL/GenBank/DDBJ whole genome shotgun (WGS) entry which is preliminary data.</text>
</comment>
<dbReference type="EMBL" id="SLWA01000011">
    <property type="protein sequence ID" value="TCN52023.1"/>
    <property type="molecule type" value="Genomic_DNA"/>
</dbReference>
<evidence type="ECO:0000313" key="1">
    <source>
        <dbReference type="EMBL" id="TCN52023.1"/>
    </source>
</evidence>
<name>A0A4Y7UDQ2_9FLAO</name>
<dbReference type="OrthoDB" id="1099822at2"/>
<accession>A0A4Y7UDQ2</accession>